<sequence>MINNSKKTIHLILFSALHSFDGGRETWLNNFIKESKRKTSDFDLVVYYFSDSRSQSESLIDSVYLYPDIFKKIDLPSHGNIFKSFLRVLKFQISAFSNLKISIQSGDIILGIGNIHEAFIPFIFNILKFKNKTLKSGVWLRSIFIKQQAALAGPLRLKIMTAVEIQLLKSLSFILSNGWDTSLFYKNNYNIDSYVIPNSLVLSNYRDIKNVDYKSKVLVISFIGRLSKEKGFFEFMKSIELFNELYSDYKSLIEFQVVGNGPLRHLIEDELINNLKYIGVLDNYLIPNYLGNIDCGVALTSAKTIGGGGLSHGYLELLASGRIAIVWDNEIYRQIDCEDSVVLIEEGNISGLANSYFSILQKKEAYQYKTQNAIKLAESFSIENHFNLFCEFIEKL</sequence>
<protein>
    <recommendedName>
        <fullName evidence="1">Glycosyl transferase family 1 domain-containing protein</fullName>
    </recommendedName>
</protein>
<dbReference type="Gene3D" id="3.40.50.2000">
    <property type="entry name" value="Glycogen Phosphorylase B"/>
    <property type="match status" value="1"/>
</dbReference>
<dbReference type="InterPro" id="IPR001296">
    <property type="entry name" value="Glyco_trans_1"/>
</dbReference>
<dbReference type="RefSeq" id="WP_343854499.1">
    <property type="nucleotide sequence ID" value="NZ_BAAAFI010000047.1"/>
</dbReference>
<dbReference type="Pfam" id="PF00534">
    <property type="entry name" value="Glycos_transf_1"/>
    <property type="match status" value="1"/>
</dbReference>
<evidence type="ECO:0000259" key="1">
    <source>
        <dbReference type="Pfam" id="PF00534"/>
    </source>
</evidence>
<evidence type="ECO:0000313" key="2">
    <source>
        <dbReference type="EMBL" id="GAA0880910.1"/>
    </source>
</evidence>
<reference evidence="3" key="1">
    <citation type="journal article" date="2019" name="Int. J. Syst. Evol. Microbiol.">
        <title>The Global Catalogue of Microorganisms (GCM) 10K type strain sequencing project: providing services to taxonomists for standard genome sequencing and annotation.</title>
        <authorList>
            <consortium name="The Broad Institute Genomics Platform"/>
            <consortium name="The Broad Institute Genome Sequencing Center for Infectious Disease"/>
            <person name="Wu L."/>
            <person name="Ma J."/>
        </authorList>
    </citation>
    <scope>NUCLEOTIDE SEQUENCE [LARGE SCALE GENOMIC DNA]</scope>
    <source>
        <strain evidence="3">JCM 16112</strain>
    </source>
</reference>
<dbReference type="Proteomes" id="UP001500469">
    <property type="component" value="Unassembled WGS sequence"/>
</dbReference>
<feature type="domain" description="Glycosyl transferase family 1" evidence="1">
    <location>
        <begin position="214"/>
        <end position="375"/>
    </location>
</feature>
<comment type="caution">
    <text evidence="2">The sequence shown here is derived from an EMBL/GenBank/DDBJ whole genome shotgun (WGS) entry which is preliminary data.</text>
</comment>
<proteinExistence type="predicted"/>
<gene>
    <name evidence="2" type="ORF">GCM10009119_38800</name>
</gene>
<accession>A0ABP3YHJ0</accession>
<dbReference type="SUPFAM" id="SSF53756">
    <property type="entry name" value="UDP-Glycosyltransferase/glycogen phosphorylase"/>
    <property type="match status" value="1"/>
</dbReference>
<evidence type="ECO:0000313" key="3">
    <source>
        <dbReference type="Proteomes" id="UP001500469"/>
    </source>
</evidence>
<organism evidence="2 3">
    <name type="scientific">Algoriphagus jejuensis</name>
    <dbReference type="NCBI Taxonomy" id="419934"/>
    <lineage>
        <taxon>Bacteria</taxon>
        <taxon>Pseudomonadati</taxon>
        <taxon>Bacteroidota</taxon>
        <taxon>Cytophagia</taxon>
        <taxon>Cytophagales</taxon>
        <taxon>Cyclobacteriaceae</taxon>
        <taxon>Algoriphagus</taxon>
    </lineage>
</organism>
<keyword evidence="3" id="KW-1185">Reference proteome</keyword>
<name>A0ABP3YHJ0_9BACT</name>
<dbReference type="EMBL" id="BAAAFI010000047">
    <property type="protein sequence ID" value="GAA0880910.1"/>
    <property type="molecule type" value="Genomic_DNA"/>
</dbReference>